<keyword evidence="3" id="KW-1185">Reference proteome</keyword>
<dbReference type="Proteomes" id="UP001501706">
    <property type="component" value="Unassembled WGS sequence"/>
</dbReference>
<evidence type="ECO:0000256" key="1">
    <source>
        <dbReference type="SAM" id="Coils"/>
    </source>
</evidence>
<gene>
    <name evidence="2" type="ORF">GCM10009097_32860</name>
</gene>
<dbReference type="InterPro" id="IPR002514">
    <property type="entry name" value="Transposase_8"/>
</dbReference>
<accession>A0ABN1C6M9</accession>
<comment type="caution">
    <text evidence="2">The sequence shown here is derived from an EMBL/GenBank/DDBJ whole genome shotgun (WGS) entry which is preliminary data.</text>
</comment>
<dbReference type="InterPro" id="IPR009057">
    <property type="entry name" value="Homeodomain-like_sf"/>
</dbReference>
<keyword evidence="1" id="KW-0175">Coiled coil</keyword>
<protein>
    <recommendedName>
        <fullName evidence="4">Transposase</fullName>
    </recommendedName>
</protein>
<name>A0ABN1C6M9_9BURK</name>
<sequence length="98" mass="10986">MTEVFMGNSKQYTDEFRAEAVKQVIERGFTVVDVASRIGIPKHTLYGWVQAAKKTVRAPGTIAVLSDSAEIRRLKAELRRVTEERDILKKAAAYFAKG</sequence>
<dbReference type="SUPFAM" id="SSF46689">
    <property type="entry name" value="Homeodomain-like"/>
    <property type="match status" value="1"/>
</dbReference>
<evidence type="ECO:0008006" key="4">
    <source>
        <dbReference type="Google" id="ProtNLM"/>
    </source>
</evidence>
<dbReference type="Pfam" id="PF01527">
    <property type="entry name" value="HTH_Tnp_1"/>
    <property type="match status" value="1"/>
</dbReference>
<evidence type="ECO:0000313" key="2">
    <source>
        <dbReference type="EMBL" id="GAA0512894.1"/>
    </source>
</evidence>
<feature type="coiled-coil region" evidence="1">
    <location>
        <begin position="64"/>
        <end position="91"/>
    </location>
</feature>
<proteinExistence type="predicted"/>
<dbReference type="PANTHER" id="PTHR33215">
    <property type="entry name" value="PROTEIN DISTAL ANTENNA"/>
    <property type="match status" value="1"/>
</dbReference>
<dbReference type="Gene3D" id="1.10.10.60">
    <property type="entry name" value="Homeodomain-like"/>
    <property type="match status" value="1"/>
</dbReference>
<dbReference type="EMBL" id="BAAAEN010000012">
    <property type="protein sequence ID" value="GAA0512894.1"/>
    <property type="molecule type" value="Genomic_DNA"/>
</dbReference>
<dbReference type="PANTHER" id="PTHR33215:SF13">
    <property type="entry name" value="PROTEIN DISTAL ANTENNA"/>
    <property type="match status" value="1"/>
</dbReference>
<organism evidence="2 3">
    <name type="scientific">Pigmentiphaga daeguensis</name>
    <dbReference type="NCBI Taxonomy" id="414049"/>
    <lineage>
        <taxon>Bacteria</taxon>
        <taxon>Pseudomonadati</taxon>
        <taxon>Pseudomonadota</taxon>
        <taxon>Betaproteobacteria</taxon>
        <taxon>Burkholderiales</taxon>
        <taxon>Alcaligenaceae</taxon>
        <taxon>Pigmentiphaga</taxon>
    </lineage>
</organism>
<reference evidence="2 3" key="1">
    <citation type="journal article" date="2019" name="Int. J. Syst. Evol. Microbiol.">
        <title>The Global Catalogue of Microorganisms (GCM) 10K type strain sequencing project: providing services to taxonomists for standard genome sequencing and annotation.</title>
        <authorList>
            <consortium name="The Broad Institute Genomics Platform"/>
            <consortium name="The Broad Institute Genome Sequencing Center for Infectious Disease"/>
            <person name="Wu L."/>
            <person name="Ma J."/>
        </authorList>
    </citation>
    <scope>NUCLEOTIDE SEQUENCE [LARGE SCALE GENOMIC DNA]</scope>
    <source>
        <strain evidence="2 3">JCM 14330</strain>
    </source>
</reference>
<dbReference type="InterPro" id="IPR051839">
    <property type="entry name" value="RD_transcriptional_regulator"/>
</dbReference>
<evidence type="ECO:0000313" key="3">
    <source>
        <dbReference type="Proteomes" id="UP001501706"/>
    </source>
</evidence>